<protein>
    <submittedName>
        <fullName evidence="4">TNFL8 factor</fullName>
    </submittedName>
</protein>
<dbReference type="EMBL" id="WBNP01004803">
    <property type="protein sequence ID" value="NXP93184.1"/>
    <property type="molecule type" value="Genomic_DNA"/>
</dbReference>
<dbReference type="GO" id="GO:0043374">
    <property type="term" value="P:CD8-positive, alpha-beta T cell differentiation"/>
    <property type="evidence" value="ECO:0007669"/>
    <property type="project" value="TreeGrafter"/>
</dbReference>
<sequence length="240" mass="26725">CQEQEQTLSQVKDSHESAMNVNEDADSRRLGATNKVCLYFIIATLSVLLVFALATIMVLVVQRTEADPAMEGIKKPIRTGNTFEDYLRILQSVPAANGSAAYMRVSSTVNSSKLSLAEKGICEAIECQSPELVIREHGLYLIFCNLNFHFPNCSKSPIDLKIELLVNDRVDRQTLSTFCASERCQEETFKTLLQLHLTQLDKEDKISVTLNHPEFLNDVSLPNENVLGVLRYNDGMGAAP</sequence>
<evidence type="ECO:0000313" key="4">
    <source>
        <dbReference type="EMBL" id="NXP93184.1"/>
    </source>
</evidence>
<accession>A0A852DJH1</accession>
<name>A0A852DJH1_PASAF</name>
<organism evidence="4 5">
    <name type="scientific">Passerina amoena</name>
    <name type="common">Lazuli bunting</name>
    <dbReference type="NCBI Taxonomy" id="142471"/>
    <lineage>
        <taxon>Eukaryota</taxon>
        <taxon>Metazoa</taxon>
        <taxon>Chordata</taxon>
        <taxon>Craniata</taxon>
        <taxon>Vertebrata</taxon>
        <taxon>Euteleostomi</taxon>
        <taxon>Archelosauria</taxon>
        <taxon>Archosauria</taxon>
        <taxon>Dinosauria</taxon>
        <taxon>Saurischia</taxon>
        <taxon>Theropoda</taxon>
        <taxon>Coelurosauria</taxon>
        <taxon>Aves</taxon>
        <taxon>Neognathae</taxon>
        <taxon>Neoaves</taxon>
        <taxon>Telluraves</taxon>
        <taxon>Australaves</taxon>
        <taxon>Passeriformes</taxon>
        <taxon>Cardinalidae</taxon>
        <taxon>Passerina</taxon>
    </lineage>
</organism>
<dbReference type="InterPro" id="IPR008983">
    <property type="entry name" value="Tumour_necrosis_fac-like_dom"/>
</dbReference>
<dbReference type="AlphaFoldDB" id="A0A852DJH1"/>
<dbReference type="PANTHER" id="PTHR32163:SF1">
    <property type="entry name" value="TUMOR NECROSIS FACTOR LIGAND SUPERFAMILY MEMBER 8"/>
    <property type="match status" value="1"/>
</dbReference>
<dbReference type="InterPro" id="IPR053104">
    <property type="entry name" value="TNF_ligand_SF_member_8"/>
</dbReference>
<dbReference type="GO" id="GO:0016020">
    <property type="term" value="C:membrane"/>
    <property type="evidence" value="ECO:0007669"/>
    <property type="project" value="InterPro"/>
</dbReference>
<dbReference type="GO" id="GO:0005164">
    <property type="term" value="F:tumor necrosis factor receptor binding"/>
    <property type="evidence" value="ECO:0007669"/>
    <property type="project" value="InterPro"/>
</dbReference>
<comment type="caution">
    <text evidence="4">The sequence shown here is derived from an EMBL/GenBank/DDBJ whole genome shotgun (WGS) entry which is preliminary data.</text>
</comment>
<dbReference type="SUPFAM" id="SSF49842">
    <property type="entry name" value="TNF-like"/>
    <property type="match status" value="1"/>
</dbReference>
<evidence type="ECO:0000256" key="2">
    <source>
        <dbReference type="SAM" id="Phobius"/>
    </source>
</evidence>
<feature type="non-terminal residue" evidence="4">
    <location>
        <position position="1"/>
    </location>
</feature>
<evidence type="ECO:0000259" key="3">
    <source>
        <dbReference type="PROSITE" id="PS50049"/>
    </source>
</evidence>
<proteinExistence type="inferred from homology"/>
<dbReference type="Proteomes" id="UP000625584">
    <property type="component" value="Unassembled WGS sequence"/>
</dbReference>
<keyword evidence="5" id="KW-1185">Reference proteome</keyword>
<dbReference type="PANTHER" id="PTHR32163">
    <property type="entry name" value="TUMOR NECROSIS FACTOR LIGAND SUPERFAMILY MEMBER 8"/>
    <property type="match status" value="1"/>
</dbReference>
<feature type="non-terminal residue" evidence="4">
    <location>
        <position position="240"/>
    </location>
</feature>
<dbReference type="GO" id="GO:0006955">
    <property type="term" value="P:immune response"/>
    <property type="evidence" value="ECO:0007669"/>
    <property type="project" value="InterPro"/>
</dbReference>
<gene>
    <name evidence="4" type="primary">Tnfsf8</name>
    <name evidence="4" type="ORF">PASAMO_R01302</name>
</gene>
<keyword evidence="2" id="KW-0812">Transmembrane</keyword>
<dbReference type="Gene3D" id="2.60.120.40">
    <property type="match status" value="1"/>
</dbReference>
<evidence type="ECO:0000313" key="5">
    <source>
        <dbReference type="Proteomes" id="UP000625584"/>
    </source>
</evidence>
<comment type="similarity">
    <text evidence="1">Belongs to the tumor necrosis factor family.</text>
</comment>
<reference evidence="4" key="1">
    <citation type="submission" date="2019-09" db="EMBL/GenBank/DDBJ databases">
        <title>Bird 10,000 Genomes (B10K) Project - Family phase.</title>
        <authorList>
            <person name="Zhang G."/>
        </authorList>
    </citation>
    <scope>NUCLEOTIDE SEQUENCE</scope>
    <source>
        <strain evidence="4">OUT-0017</strain>
        <tissue evidence="4">Muscle</tissue>
    </source>
</reference>
<keyword evidence="2" id="KW-0472">Membrane</keyword>
<dbReference type="InterPro" id="IPR006052">
    <property type="entry name" value="TNF_dom"/>
</dbReference>
<feature type="domain" description="THD" evidence="3">
    <location>
        <begin position="94"/>
        <end position="232"/>
    </location>
</feature>
<dbReference type="Pfam" id="PF00229">
    <property type="entry name" value="TNF"/>
    <property type="match status" value="1"/>
</dbReference>
<dbReference type="PROSITE" id="PS50049">
    <property type="entry name" value="THD_2"/>
    <property type="match status" value="1"/>
</dbReference>
<evidence type="ECO:0000256" key="1">
    <source>
        <dbReference type="ARBA" id="ARBA00008670"/>
    </source>
</evidence>
<keyword evidence="2" id="KW-1133">Transmembrane helix</keyword>
<feature type="transmembrane region" description="Helical" evidence="2">
    <location>
        <begin position="36"/>
        <end position="61"/>
    </location>
</feature>